<keyword evidence="5" id="KW-0804">Transcription</keyword>
<name>A0A9Q0FU57_9ROSI</name>
<dbReference type="PROSITE" id="PS51666">
    <property type="entry name" value="QLQ"/>
    <property type="match status" value="1"/>
</dbReference>
<reference evidence="9" key="2">
    <citation type="journal article" date="2023" name="Plants (Basel)">
        <title>Annotation of the Turnera subulata (Passifloraceae) Draft Genome Reveals the S-Locus Evolved after the Divergence of Turneroideae from Passifloroideae in a Stepwise Manner.</title>
        <authorList>
            <person name="Henning P.M."/>
            <person name="Roalson E.H."/>
            <person name="Mir W."/>
            <person name="McCubbin A.G."/>
            <person name="Shore J.S."/>
        </authorList>
    </citation>
    <scope>NUCLEOTIDE SEQUENCE</scope>
    <source>
        <strain evidence="9">F60SS</strain>
    </source>
</reference>
<feature type="compositionally biased region" description="Low complexity" evidence="6">
    <location>
        <begin position="442"/>
        <end position="460"/>
    </location>
</feature>
<evidence type="ECO:0000256" key="6">
    <source>
        <dbReference type="SAM" id="MobiDB-lite"/>
    </source>
</evidence>
<dbReference type="GO" id="GO:0006355">
    <property type="term" value="P:regulation of DNA-templated transcription"/>
    <property type="evidence" value="ECO:0007669"/>
    <property type="project" value="InterPro"/>
</dbReference>
<evidence type="ECO:0000259" key="7">
    <source>
        <dbReference type="PROSITE" id="PS51666"/>
    </source>
</evidence>
<dbReference type="InterPro" id="IPR014977">
    <property type="entry name" value="WRC_dom"/>
</dbReference>
<feature type="domain" description="QLQ" evidence="7">
    <location>
        <begin position="166"/>
        <end position="201"/>
    </location>
</feature>
<accession>A0A9Q0FU57</accession>
<dbReference type="Pfam" id="PF08880">
    <property type="entry name" value="QLQ"/>
    <property type="match status" value="1"/>
</dbReference>
<feature type="domain" description="WRC" evidence="8">
    <location>
        <begin position="227"/>
        <end position="271"/>
    </location>
</feature>
<evidence type="ECO:0000256" key="5">
    <source>
        <dbReference type="RuleBase" id="RU367127"/>
    </source>
</evidence>
<dbReference type="InterPro" id="IPR014978">
    <property type="entry name" value="Gln-Leu-Gln_QLQ"/>
</dbReference>
<dbReference type="GO" id="GO:0099402">
    <property type="term" value="P:plant organ development"/>
    <property type="evidence" value="ECO:0007669"/>
    <property type="project" value="UniProtKB-ARBA"/>
</dbReference>
<dbReference type="Pfam" id="PF08879">
    <property type="entry name" value="WRC"/>
    <property type="match status" value="1"/>
</dbReference>
<keyword evidence="5" id="KW-0010">Activator</keyword>
<dbReference type="SMART" id="SM00951">
    <property type="entry name" value="QLQ"/>
    <property type="match status" value="1"/>
</dbReference>
<feature type="short sequence motif" description="Bipartite nuclear localization signal" evidence="4">
    <location>
        <begin position="232"/>
        <end position="242"/>
    </location>
</feature>
<evidence type="ECO:0000313" key="10">
    <source>
        <dbReference type="Proteomes" id="UP001141552"/>
    </source>
</evidence>
<dbReference type="PANTHER" id="PTHR31602:SF3">
    <property type="entry name" value="GROWTH-REGULATING FACTOR 8"/>
    <property type="match status" value="1"/>
</dbReference>
<evidence type="ECO:0000259" key="8">
    <source>
        <dbReference type="PROSITE" id="PS51667"/>
    </source>
</evidence>
<keyword evidence="3 4" id="KW-0539">Nucleus</keyword>
<evidence type="ECO:0000256" key="3">
    <source>
        <dbReference type="ARBA" id="ARBA00023242"/>
    </source>
</evidence>
<comment type="subcellular location">
    <subcellularLocation>
        <location evidence="1 4 5">Nucleus</location>
    </subcellularLocation>
</comment>
<comment type="domain">
    <text evidence="5">The QLQ domain and WRC domain may be involved in protein-protein interaction and DNA-binding, respectively.</text>
</comment>
<dbReference type="InterPro" id="IPR031137">
    <property type="entry name" value="GRF"/>
</dbReference>
<feature type="compositionally biased region" description="Low complexity" evidence="6">
    <location>
        <begin position="396"/>
        <end position="410"/>
    </location>
</feature>
<dbReference type="PROSITE" id="PS51667">
    <property type="entry name" value="WRC"/>
    <property type="match status" value="1"/>
</dbReference>
<evidence type="ECO:0000256" key="1">
    <source>
        <dbReference type="ARBA" id="ARBA00004123"/>
    </source>
</evidence>
<comment type="similarity">
    <text evidence="2 5">Belongs to the GRF family.</text>
</comment>
<comment type="function">
    <text evidence="5">Transcription activator.</text>
</comment>
<dbReference type="OrthoDB" id="841551at2759"/>
<dbReference type="GO" id="GO:0005524">
    <property type="term" value="F:ATP binding"/>
    <property type="evidence" value="ECO:0007669"/>
    <property type="project" value="UniProtKB-UniRule"/>
</dbReference>
<proteinExistence type="inferred from homology"/>
<feature type="region of interest" description="Disordered" evidence="6">
    <location>
        <begin position="1"/>
        <end position="22"/>
    </location>
</feature>
<evidence type="ECO:0000313" key="9">
    <source>
        <dbReference type="EMBL" id="KAJ4837627.1"/>
    </source>
</evidence>
<protein>
    <recommendedName>
        <fullName evidence="5">Growth-regulating factor</fullName>
    </recommendedName>
</protein>
<dbReference type="GO" id="GO:0005634">
    <property type="term" value="C:nucleus"/>
    <property type="evidence" value="ECO:0007669"/>
    <property type="project" value="UniProtKB-SubCell"/>
</dbReference>
<keyword evidence="5" id="KW-0805">Transcription regulation</keyword>
<keyword evidence="10" id="KW-1185">Reference proteome</keyword>
<evidence type="ECO:0000256" key="2">
    <source>
        <dbReference type="ARBA" id="ARBA00008122"/>
    </source>
</evidence>
<dbReference type="Proteomes" id="UP001141552">
    <property type="component" value="Unassembled WGS sequence"/>
</dbReference>
<feature type="region of interest" description="Disordered" evidence="6">
    <location>
        <begin position="433"/>
        <end position="460"/>
    </location>
</feature>
<dbReference type="PANTHER" id="PTHR31602">
    <property type="entry name" value="GROWTH-REGULATING FACTOR 5"/>
    <property type="match status" value="1"/>
</dbReference>
<feature type="region of interest" description="Disordered" evidence="6">
    <location>
        <begin position="395"/>
        <end position="414"/>
    </location>
</feature>
<dbReference type="GO" id="GO:0006351">
    <property type="term" value="P:DNA-templated transcription"/>
    <property type="evidence" value="ECO:0007669"/>
    <property type="project" value="UniProtKB-UniRule"/>
</dbReference>
<dbReference type="EMBL" id="JAKUCV010003779">
    <property type="protein sequence ID" value="KAJ4837627.1"/>
    <property type="molecule type" value="Genomic_DNA"/>
</dbReference>
<reference evidence="9" key="1">
    <citation type="submission" date="2022-02" db="EMBL/GenBank/DDBJ databases">
        <authorList>
            <person name="Henning P.M."/>
            <person name="McCubbin A.G."/>
            <person name="Shore J.S."/>
        </authorList>
    </citation>
    <scope>NUCLEOTIDE SEQUENCE</scope>
    <source>
        <strain evidence="9">F60SS</strain>
        <tissue evidence="9">Leaves</tissue>
    </source>
</reference>
<evidence type="ECO:0000256" key="4">
    <source>
        <dbReference type="PROSITE-ProRule" id="PRU01002"/>
    </source>
</evidence>
<dbReference type="AlphaFoldDB" id="A0A9Q0FU57"/>
<gene>
    <name evidence="9" type="ORF">Tsubulata_026467</name>
</gene>
<sequence>MGMRSGGFLGSKERATTSTTTNNKVSKEYSCDVGLGLRMQAKESCTTSAHKRPAVMMLMSHHDYSHHDHELSPPSYGFGGFGDGAEGGSASAAGCGPMFCETSNPAAAAAAASGGIFDVVSRASGSGANEAIPVLKSHQHPFDSSSSSSVFNYSGEMVPPVNVRVPFTAAQWQELERQTMICKYMMASVPVPPELLVPISSTQSPTLHSQSNSSTVEMKVSSGHNSDPEPWRCKRTDGKKWRCSRDVAPDQKYCERHSHKGRPRSRKPVELQTDSMMTIHNSNYIGIPYSLNSQKSHFLPGQTNCHLSMSPTAISSYDHQQPRSLDWFLKGETTAIPVATNSPQGWQHFRTENIKGGSNDHHQQHYTEEQINSNPCLAGGYSHQTQRQLLDDHQCSLSLNPNTSSTTPNPRQTEAQVTRHFLEAWSSAVRENIGGGGGGIGNNKASSVSPSGKSSSLPLSSLTLSMSGASEANEDNENSQVGSFGIMGSEDKDDHGMGVVRPQWMADHSSWLGSPPGGPLAEALCLGISSSAKSASDKTD</sequence>
<organism evidence="9 10">
    <name type="scientific">Turnera subulata</name>
    <dbReference type="NCBI Taxonomy" id="218843"/>
    <lineage>
        <taxon>Eukaryota</taxon>
        <taxon>Viridiplantae</taxon>
        <taxon>Streptophyta</taxon>
        <taxon>Embryophyta</taxon>
        <taxon>Tracheophyta</taxon>
        <taxon>Spermatophyta</taxon>
        <taxon>Magnoliopsida</taxon>
        <taxon>eudicotyledons</taxon>
        <taxon>Gunneridae</taxon>
        <taxon>Pentapetalae</taxon>
        <taxon>rosids</taxon>
        <taxon>fabids</taxon>
        <taxon>Malpighiales</taxon>
        <taxon>Passifloraceae</taxon>
        <taxon>Turnera</taxon>
    </lineage>
</organism>
<feature type="short sequence motif" description="Bipartite nuclear localization signal" evidence="4">
    <location>
        <begin position="260"/>
        <end position="267"/>
    </location>
</feature>
<comment type="caution">
    <text evidence="9">The sequence shown here is derived from an EMBL/GenBank/DDBJ whole genome shotgun (WGS) entry which is preliminary data.</text>
</comment>